<keyword evidence="3" id="KW-1185">Reference proteome</keyword>
<comment type="caution">
    <text evidence="2">The sequence shown here is derived from an EMBL/GenBank/DDBJ whole genome shotgun (WGS) entry which is preliminary data.</text>
</comment>
<feature type="region of interest" description="Disordered" evidence="1">
    <location>
        <begin position="89"/>
        <end position="115"/>
    </location>
</feature>
<dbReference type="RefSeq" id="WP_230220520.1">
    <property type="nucleotide sequence ID" value="NZ_JAJKFT010000010.1"/>
</dbReference>
<feature type="compositionally biased region" description="Basic and acidic residues" evidence="1">
    <location>
        <begin position="93"/>
        <end position="115"/>
    </location>
</feature>
<accession>A0A9X1MNE4</accession>
<dbReference type="Proteomes" id="UP001139103">
    <property type="component" value="Unassembled WGS sequence"/>
</dbReference>
<gene>
    <name evidence="2" type="ORF">LOC68_15900</name>
</gene>
<sequence length="134" mass="14994">MNRHLVGDGRQNVKRHQRLDAADHRDRSSFRRMIFRGGGLRFGGRSQREAEDRGAGVFVFVRARKLSQGPRIGEIVLPAQDHFVLAPLAAQQTEHDADGTSADVRKEGGIDDKRLPSAEERLQVLTVDRVDRGT</sequence>
<evidence type="ECO:0000256" key="1">
    <source>
        <dbReference type="SAM" id="MobiDB-lite"/>
    </source>
</evidence>
<name>A0A9X1MNE4_9BACT</name>
<dbReference type="AlphaFoldDB" id="A0A9X1MNE4"/>
<protein>
    <submittedName>
        <fullName evidence="2">Uncharacterized protein</fullName>
    </submittedName>
</protein>
<proteinExistence type="predicted"/>
<dbReference type="EMBL" id="JAJKFT010000010">
    <property type="protein sequence ID" value="MCC9629874.1"/>
    <property type="molecule type" value="Genomic_DNA"/>
</dbReference>
<organism evidence="2 3">
    <name type="scientific">Blastopirellula sediminis</name>
    <dbReference type="NCBI Taxonomy" id="2894196"/>
    <lineage>
        <taxon>Bacteria</taxon>
        <taxon>Pseudomonadati</taxon>
        <taxon>Planctomycetota</taxon>
        <taxon>Planctomycetia</taxon>
        <taxon>Pirellulales</taxon>
        <taxon>Pirellulaceae</taxon>
        <taxon>Blastopirellula</taxon>
    </lineage>
</organism>
<evidence type="ECO:0000313" key="3">
    <source>
        <dbReference type="Proteomes" id="UP001139103"/>
    </source>
</evidence>
<reference evidence="2" key="1">
    <citation type="submission" date="2021-11" db="EMBL/GenBank/DDBJ databases">
        <title>Genome sequence.</title>
        <authorList>
            <person name="Sun Q."/>
        </authorList>
    </citation>
    <scope>NUCLEOTIDE SEQUENCE</scope>
    <source>
        <strain evidence="2">JC732</strain>
    </source>
</reference>
<feature type="region of interest" description="Disordered" evidence="1">
    <location>
        <begin position="1"/>
        <end position="24"/>
    </location>
</feature>
<evidence type="ECO:0000313" key="2">
    <source>
        <dbReference type="EMBL" id="MCC9629874.1"/>
    </source>
</evidence>